<dbReference type="EMBL" id="CP019480">
    <property type="protein sequence ID" value="UQC89219.1"/>
    <property type="molecule type" value="Genomic_DNA"/>
</dbReference>
<evidence type="ECO:0000313" key="1">
    <source>
        <dbReference type="EMBL" id="UQC89219.1"/>
    </source>
</evidence>
<dbReference type="RefSeq" id="XP_049150820.1">
    <property type="nucleotide sequence ID" value="XM_049293674.1"/>
</dbReference>
<evidence type="ECO:0000313" key="2">
    <source>
        <dbReference type="Proteomes" id="UP000830671"/>
    </source>
</evidence>
<organism evidence="1 2">
    <name type="scientific">Colletotrichum lupini</name>
    <dbReference type="NCBI Taxonomy" id="145971"/>
    <lineage>
        <taxon>Eukaryota</taxon>
        <taxon>Fungi</taxon>
        <taxon>Dikarya</taxon>
        <taxon>Ascomycota</taxon>
        <taxon>Pezizomycotina</taxon>
        <taxon>Sordariomycetes</taxon>
        <taxon>Hypocreomycetidae</taxon>
        <taxon>Glomerellales</taxon>
        <taxon>Glomerellaceae</taxon>
        <taxon>Colletotrichum</taxon>
        <taxon>Colletotrichum acutatum species complex</taxon>
    </lineage>
</organism>
<proteinExistence type="predicted"/>
<dbReference type="KEGG" id="clup:CLUP02_14747"/>
<dbReference type="GeneID" id="73348684"/>
<dbReference type="AlphaFoldDB" id="A0A9Q8T4L8"/>
<keyword evidence="2" id="KW-1185">Reference proteome</keyword>
<protein>
    <submittedName>
        <fullName evidence="1">Uncharacterized protein</fullName>
    </submittedName>
</protein>
<name>A0A9Q8T4L8_9PEZI</name>
<gene>
    <name evidence="1" type="ORF">CLUP02_14747</name>
</gene>
<dbReference type="Proteomes" id="UP000830671">
    <property type="component" value="Chromosome 8"/>
</dbReference>
<sequence length="162" mass="18016">MPGLIMKTKRENNMGEVKEEAERIHGTEGGIGVLESKNCEKKAGLKQAKLLDKQQEQRGMGGGITDTRLLHRNAFLLMPKMMMPRALDEPSKPVYLHCNLNYASYSNSVTDVGSIVEIQETHQGSGFGVLWPTPISTIPSCPLPFTAGIQRGELRRRKRENP</sequence>
<accession>A0A9Q8T4L8</accession>
<reference evidence="1" key="1">
    <citation type="journal article" date="2021" name="Mol. Plant Microbe Interact.">
        <title>Complete Genome Sequence of the Plant-Pathogenic Fungus Colletotrichum lupini.</title>
        <authorList>
            <person name="Baroncelli R."/>
            <person name="Pensec F."/>
            <person name="Da Lio D."/>
            <person name="Boufleur T."/>
            <person name="Vicente I."/>
            <person name="Sarrocco S."/>
            <person name="Picot A."/>
            <person name="Baraldi E."/>
            <person name="Sukno S."/>
            <person name="Thon M."/>
            <person name="Le Floch G."/>
        </authorList>
    </citation>
    <scope>NUCLEOTIDE SEQUENCE</scope>
    <source>
        <strain evidence="1">IMI 504893</strain>
    </source>
</reference>